<proteinExistence type="predicted"/>
<reference evidence="2" key="1">
    <citation type="submission" date="2023-08" db="EMBL/GenBank/DDBJ databases">
        <title>A de novo genome assembly of Solanum verrucosum Schlechtendal, a Mexican diploid species geographically isolated from the other diploid A-genome species in potato relatives.</title>
        <authorList>
            <person name="Hosaka K."/>
        </authorList>
    </citation>
    <scope>NUCLEOTIDE SEQUENCE</scope>
    <source>
        <tissue evidence="2">Young leaves</tissue>
    </source>
</reference>
<feature type="compositionally biased region" description="Gly residues" evidence="1">
    <location>
        <begin position="1"/>
        <end position="10"/>
    </location>
</feature>
<keyword evidence="3" id="KW-1185">Reference proteome</keyword>
<dbReference type="EMBL" id="CP133613">
    <property type="protein sequence ID" value="WMV15752.1"/>
    <property type="molecule type" value="Genomic_DNA"/>
</dbReference>
<evidence type="ECO:0000313" key="2">
    <source>
        <dbReference type="EMBL" id="WMV15752.1"/>
    </source>
</evidence>
<name>A0AAF0Q3M4_SOLVR</name>
<feature type="compositionally biased region" description="Basic residues" evidence="1">
    <location>
        <begin position="269"/>
        <end position="288"/>
    </location>
</feature>
<feature type="region of interest" description="Disordered" evidence="1">
    <location>
        <begin position="1"/>
        <end position="101"/>
    </location>
</feature>
<sequence>MPQGGGGGGRSLVACKARASGRRGGEPRGTPRRFPRVRQSQGVGDSSGQASSGQASSGQAFSGSRPPRVRYQVRHPRVRRSGVRHPQVRHSQGVDQGVRGTHGACLGAGVSRHARRFPRVRHPWDRHSWVRRPRVRRSRIRRSRVRHLWVRCPRVRRSWVRHPWVRHPQVIHPRVRCSRGVGLLGSEGLEERVCLKVFLGQAFSGSRPPRVRGPRGTHGVWLRVGGSHTGRALWRRGLEARTTLSSGRVRRSKGVGDSSGQAFPGSRSPRVRHSLVTHSPVRRSRVTHPRASGHEAAGAPEERRTRASGGRGEALGPEARRGSLVERCLMSGTTKHALHELEYYAFFEEIPLTYVCFSLVLLLLKESKIKFRCLSIRRSLRSTNRSRCDVDHIGWGDSPRAELEARVRTLDGASVDRAKAAIH</sequence>
<accession>A0AAF0Q3M4</accession>
<dbReference type="Proteomes" id="UP001234989">
    <property type="component" value="Chromosome 2"/>
</dbReference>
<organism evidence="2 3">
    <name type="scientific">Solanum verrucosum</name>
    <dbReference type="NCBI Taxonomy" id="315347"/>
    <lineage>
        <taxon>Eukaryota</taxon>
        <taxon>Viridiplantae</taxon>
        <taxon>Streptophyta</taxon>
        <taxon>Embryophyta</taxon>
        <taxon>Tracheophyta</taxon>
        <taxon>Spermatophyta</taxon>
        <taxon>Magnoliopsida</taxon>
        <taxon>eudicotyledons</taxon>
        <taxon>Gunneridae</taxon>
        <taxon>Pentapetalae</taxon>
        <taxon>asterids</taxon>
        <taxon>lamiids</taxon>
        <taxon>Solanales</taxon>
        <taxon>Solanaceae</taxon>
        <taxon>Solanoideae</taxon>
        <taxon>Solaneae</taxon>
        <taxon>Solanum</taxon>
    </lineage>
</organism>
<gene>
    <name evidence="2" type="ORF">MTR67_009137</name>
</gene>
<dbReference type="AlphaFoldDB" id="A0AAF0Q3M4"/>
<evidence type="ECO:0000256" key="1">
    <source>
        <dbReference type="SAM" id="MobiDB-lite"/>
    </source>
</evidence>
<feature type="region of interest" description="Disordered" evidence="1">
    <location>
        <begin position="244"/>
        <end position="317"/>
    </location>
</feature>
<protein>
    <submittedName>
        <fullName evidence="2">Uncharacterized protein</fullName>
    </submittedName>
</protein>
<feature type="compositionally biased region" description="Low complexity" evidence="1">
    <location>
        <begin position="39"/>
        <end position="64"/>
    </location>
</feature>
<evidence type="ECO:0000313" key="3">
    <source>
        <dbReference type="Proteomes" id="UP001234989"/>
    </source>
</evidence>
<feature type="compositionally biased region" description="Basic residues" evidence="1">
    <location>
        <begin position="67"/>
        <end position="88"/>
    </location>
</feature>